<dbReference type="OrthoDB" id="3267821at2759"/>
<evidence type="ECO:0000313" key="3">
    <source>
        <dbReference type="Proteomes" id="UP000030669"/>
    </source>
</evidence>
<dbReference type="OMA" id="ANWASRR"/>
<dbReference type="RefSeq" id="XP_007870476.1">
    <property type="nucleotide sequence ID" value="XM_007872285.1"/>
</dbReference>
<dbReference type="GeneID" id="19302714"/>
<dbReference type="KEGG" id="gtr:GLOTRDRAFT_133358"/>
<dbReference type="EMBL" id="KB469312">
    <property type="protein sequence ID" value="EPQ51030.1"/>
    <property type="molecule type" value="Genomic_DNA"/>
</dbReference>
<dbReference type="eggNOG" id="ENOG502SV66">
    <property type="taxonomic scope" value="Eukaryota"/>
</dbReference>
<accession>S7R9W6</accession>
<reference evidence="2 3" key="1">
    <citation type="journal article" date="2012" name="Science">
        <title>The Paleozoic origin of enzymatic lignin decomposition reconstructed from 31 fungal genomes.</title>
        <authorList>
            <person name="Floudas D."/>
            <person name="Binder M."/>
            <person name="Riley R."/>
            <person name="Barry K."/>
            <person name="Blanchette R.A."/>
            <person name="Henrissat B."/>
            <person name="Martinez A.T."/>
            <person name="Otillar R."/>
            <person name="Spatafora J.W."/>
            <person name="Yadav J.S."/>
            <person name="Aerts A."/>
            <person name="Benoit I."/>
            <person name="Boyd A."/>
            <person name="Carlson A."/>
            <person name="Copeland A."/>
            <person name="Coutinho P.M."/>
            <person name="de Vries R.P."/>
            <person name="Ferreira P."/>
            <person name="Findley K."/>
            <person name="Foster B."/>
            <person name="Gaskell J."/>
            <person name="Glotzer D."/>
            <person name="Gorecki P."/>
            <person name="Heitman J."/>
            <person name="Hesse C."/>
            <person name="Hori C."/>
            <person name="Igarashi K."/>
            <person name="Jurgens J.A."/>
            <person name="Kallen N."/>
            <person name="Kersten P."/>
            <person name="Kohler A."/>
            <person name="Kuees U."/>
            <person name="Kumar T.K.A."/>
            <person name="Kuo A."/>
            <person name="LaButti K."/>
            <person name="Larrondo L.F."/>
            <person name="Lindquist E."/>
            <person name="Ling A."/>
            <person name="Lombard V."/>
            <person name="Lucas S."/>
            <person name="Lundell T."/>
            <person name="Martin R."/>
            <person name="McLaughlin D.J."/>
            <person name="Morgenstern I."/>
            <person name="Morin E."/>
            <person name="Murat C."/>
            <person name="Nagy L.G."/>
            <person name="Nolan M."/>
            <person name="Ohm R.A."/>
            <person name="Patyshakuliyeva A."/>
            <person name="Rokas A."/>
            <person name="Ruiz-Duenas F.J."/>
            <person name="Sabat G."/>
            <person name="Salamov A."/>
            <person name="Samejima M."/>
            <person name="Schmutz J."/>
            <person name="Slot J.C."/>
            <person name="St John F."/>
            <person name="Stenlid J."/>
            <person name="Sun H."/>
            <person name="Sun S."/>
            <person name="Syed K."/>
            <person name="Tsang A."/>
            <person name="Wiebenga A."/>
            <person name="Young D."/>
            <person name="Pisabarro A."/>
            <person name="Eastwood D.C."/>
            <person name="Martin F."/>
            <person name="Cullen D."/>
            <person name="Grigoriev I.V."/>
            <person name="Hibbett D.S."/>
        </authorList>
    </citation>
    <scope>NUCLEOTIDE SEQUENCE [LARGE SCALE GENOMIC DNA]</scope>
    <source>
        <strain evidence="2 3">ATCC 11539</strain>
    </source>
</reference>
<dbReference type="HOGENOM" id="CLU_067860_0_0_1"/>
<sequence>MLSLTDMLNRESSPLVPSTEERPSASKLRHGSSPDPPGTPPATTMVRTAKRPAEDLSQYAQSVARKKRLCPEDSDELVSYTKLSRGEKDIWMASTLWSIQGTVSQLQAPDAQWDLPSTLKKKIDIYSAVVILSHTISAYVSDEVPRKLLFEILEIHPSWGYKPEVKENPYKYNMMVSFISSKLTARRYTTKKLIAESIGTTSEDPGEVKRVGADDILILCEKLATNVFKAAKIIVTVPMCARVAFLRLVYVGSPDAGDKFWDIVDKKIKEFRVKFSNDKQKISRKFAKILSQDRTVYGDVDVDYMLVSARMNPAQCESENVHAGIGGAPINGAEQGAQD</sequence>
<dbReference type="AlphaFoldDB" id="S7R9W6"/>
<protein>
    <submittedName>
        <fullName evidence="2">Uncharacterized protein</fullName>
    </submittedName>
</protein>
<keyword evidence="3" id="KW-1185">Reference proteome</keyword>
<proteinExistence type="predicted"/>
<organism evidence="2 3">
    <name type="scientific">Gloeophyllum trabeum (strain ATCC 11539 / FP-39264 / Madison 617)</name>
    <name type="common">Brown rot fungus</name>
    <dbReference type="NCBI Taxonomy" id="670483"/>
    <lineage>
        <taxon>Eukaryota</taxon>
        <taxon>Fungi</taxon>
        <taxon>Dikarya</taxon>
        <taxon>Basidiomycota</taxon>
        <taxon>Agaricomycotina</taxon>
        <taxon>Agaricomycetes</taxon>
        <taxon>Gloeophyllales</taxon>
        <taxon>Gloeophyllaceae</taxon>
        <taxon>Gloeophyllum</taxon>
    </lineage>
</organism>
<feature type="region of interest" description="Disordered" evidence="1">
    <location>
        <begin position="1"/>
        <end position="54"/>
    </location>
</feature>
<name>S7R9W6_GLOTA</name>
<evidence type="ECO:0000313" key="2">
    <source>
        <dbReference type="EMBL" id="EPQ51030.1"/>
    </source>
</evidence>
<dbReference type="Proteomes" id="UP000030669">
    <property type="component" value="Unassembled WGS sequence"/>
</dbReference>
<gene>
    <name evidence="2" type="ORF">GLOTRDRAFT_133358</name>
</gene>
<evidence type="ECO:0000256" key="1">
    <source>
        <dbReference type="SAM" id="MobiDB-lite"/>
    </source>
</evidence>